<dbReference type="RefSeq" id="WP_091292755.1">
    <property type="nucleotide sequence ID" value="NZ_FNON01000005.1"/>
</dbReference>
<evidence type="ECO:0000313" key="2">
    <source>
        <dbReference type="Proteomes" id="UP000199515"/>
    </source>
</evidence>
<gene>
    <name evidence="1" type="ORF">SAMN05421504_105487</name>
</gene>
<proteinExistence type="predicted"/>
<dbReference type="NCBIfam" id="TIGR04267">
    <property type="entry name" value="mod_HExxH"/>
    <property type="match status" value="1"/>
</dbReference>
<accession>A0A1H3JNM2</accession>
<dbReference type="Proteomes" id="UP000199515">
    <property type="component" value="Unassembled WGS sequence"/>
</dbReference>
<keyword evidence="2" id="KW-1185">Reference proteome</keyword>
<dbReference type="InterPro" id="IPR026337">
    <property type="entry name" value="AKG_HExxH"/>
</dbReference>
<protein>
    <submittedName>
        <fullName evidence="1">HEXXH motif-containing protein</fullName>
    </submittedName>
</protein>
<dbReference type="STRING" id="589385.SAMN05421504_105487"/>
<name>A0A1H3JNM2_9PSEU</name>
<sequence length="600" mass="64212">MLRNHRVSLVSFDALAAGEGNAAIAGRLKQTHRSRQLALVRAVLDRASARAPGLGPLPTLEAAWWLLSEAQQADPGAAEAVITNPQLGLWAAKALRRLGNTATSDTPLWADLGYLHLTATAAAIRAGLDFRARVPVSHGVVVLPTLGMAELSGARPWDIAEVHSERGRVLVRGAAGSVRLPPDPAGDGLGWHALRLLRVGDDANPLEVWLDDLDPYRGFDEPLEPQRVSAEESSAWQSGLAAAWRLLTEHHPTLAGEISAGLTTLVPRPATGRLDSFSASHGDTFGCIVLSLPPDATGFAATLIHEFQHSKLGILLELLDLVGADTGGDRFYAPWRDDPRPLIGLLHGVFSYLGVTAFYRTHRTVATGADARLSHFEFAYRREQASEATAALSGLPELTPLGRRFVTTAAGRLAQWQGEPVPEDLLAAARRANLDHRLTWRLRHLLADPATVGELARAWLGNRRRPHLRLPEPALRAGPGPGQGPGQGPAIRAELTRVRLGDPELFAVYRDSPELANSELPGTTPADLALVGDAHTTAAREFRARVTADPAEPGLWAGLALATANPALLSAPELVRAVHRAITDLSGEAPDPLRLATWLS</sequence>
<organism evidence="1 2">
    <name type="scientific">Amycolatopsis xylanica</name>
    <dbReference type="NCBI Taxonomy" id="589385"/>
    <lineage>
        <taxon>Bacteria</taxon>
        <taxon>Bacillati</taxon>
        <taxon>Actinomycetota</taxon>
        <taxon>Actinomycetes</taxon>
        <taxon>Pseudonocardiales</taxon>
        <taxon>Pseudonocardiaceae</taxon>
        <taxon>Amycolatopsis</taxon>
    </lineage>
</organism>
<dbReference type="EMBL" id="FNON01000005">
    <property type="protein sequence ID" value="SDY41590.1"/>
    <property type="molecule type" value="Genomic_DNA"/>
</dbReference>
<evidence type="ECO:0000313" key="1">
    <source>
        <dbReference type="EMBL" id="SDY41590.1"/>
    </source>
</evidence>
<dbReference type="AlphaFoldDB" id="A0A1H3JNM2"/>
<dbReference type="OrthoDB" id="796761at2"/>
<reference evidence="1 2" key="1">
    <citation type="submission" date="2016-10" db="EMBL/GenBank/DDBJ databases">
        <authorList>
            <person name="de Groot N.N."/>
        </authorList>
    </citation>
    <scope>NUCLEOTIDE SEQUENCE [LARGE SCALE GENOMIC DNA]</scope>
    <source>
        <strain evidence="1 2">CPCC 202699</strain>
    </source>
</reference>